<dbReference type="PATRIC" id="fig|1872076.5.peg.785"/>
<dbReference type="EMBL" id="MAYW01000011">
    <property type="protein sequence ID" value="ODS34204.1"/>
    <property type="molecule type" value="Genomic_DNA"/>
</dbReference>
<dbReference type="Gene3D" id="1.20.1440.60">
    <property type="entry name" value="23S rRNA-intervening sequence"/>
    <property type="match status" value="1"/>
</dbReference>
<protein>
    <recommendedName>
        <fullName evidence="3">Four helix bundle protein</fullName>
    </recommendedName>
</protein>
<dbReference type="Proteomes" id="UP000094056">
    <property type="component" value="Unassembled WGS sequence"/>
</dbReference>
<accession>A0A1E3XH18</accession>
<reference evidence="1 2" key="1">
    <citation type="submission" date="2016-07" db="EMBL/GenBank/DDBJ databases">
        <title>Draft genome of Scalindua rubra, obtained from a brine-seawater interface in the Red Sea, sheds light on salt adaptation in anammox bacteria.</title>
        <authorList>
            <person name="Speth D.R."/>
            <person name="Lagkouvardos I."/>
            <person name="Wang Y."/>
            <person name="Qian P.-Y."/>
            <person name="Dutilh B.E."/>
            <person name="Jetten M.S."/>
        </authorList>
    </citation>
    <scope>NUCLEOTIDE SEQUENCE [LARGE SCALE GENOMIC DNA]</scope>
    <source>
        <strain evidence="1">BSI-1</strain>
    </source>
</reference>
<evidence type="ECO:0000313" key="1">
    <source>
        <dbReference type="EMBL" id="ODS34204.1"/>
    </source>
</evidence>
<dbReference type="AlphaFoldDB" id="A0A1E3XH18"/>
<organism evidence="1 2">
    <name type="scientific">Candidatus Scalindua rubra</name>
    <dbReference type="NCBI Taxonomy" id="1872076"/>
    <lineage>
        <taxon>Bacteria</taxon>
        <taxon>Pseudomonadati</taxon>
        <taxon>Planctomycetota</taxon>
        <taxon>Candidatus Brocadiia</taxon>
        <taxon>Candidatus Brocadiales</taxon>
        <taxon>Candidatus Scalinduaceae</taxon>
        <taxon>Candidatus Scalindua</taxon>
    </lineage>
</organism>
<dbReference type="InterPro" id="IPR012657">
    <property type="entry name" value="23S_rRNA-intervening_sequence"/>
</dbReference>
<comment type="caution">
    <text evidence="1">The sequence shown here is derived from an EMBL/GenBank/DDBJ whole genome shotgun (WGS) entry which is preliminary data.</text>
</comment>
<dbReference type="SUPFAM" id="SSF158446">
    <property type="entry name" value="IVS-encoded protein-like"/>
    <property type="match status" value="1"/>
</dbReference>
<gene>
    <name evidence="1" type="ORF">SCARUB_00680</name>
</gene>
<proteinExistence type="predicted"/>
<sequence>MNKDEMKRRTRQFALRVIRLVESSPKRKTTDVPGKQLLRSGTSAGANYRAACRAKSSANFTAGSGL</sequence>
<evidence type="ECO:0000313" key="2">
    <source>
        <dbReference type="Proteomes" id="UP000094056"/>
    </source>
</evidence>
<dbReference type="NCBIfam" id="TIGR02436">
    <property type="entry name" value="four helix bundle protein"/>
    <property type="match status" value="1"/>
</dbReference>
<evidence type="ECO:0008006" key="3">
    <source>
        <dbReference type="Google" id="ProtNLM"/>
    </source>
</evidence>
<name>A0A1E3XH18_9BACT</name>
<dbReference type="InterPro" id="IPR036583">
    <property type="entry name" value="23S_rRNA_IVS_sf"/>
</dbReference>